<protein>
    <submittedName>
        <fullName evidence="2">Uncharacterized protein</fullName>
    </submittedName>
</protein>
<feature type="region of interest" description="Disordered" evidence="1">
    <location>
        <begin position="17"/>
        <end position="37"/>
    </location>
</feature>
<sequence>MVSVPLWGRFLRATRPRKSSCDDGDETSTLAMDGPRWMPLIPAESTTQIGGGFHENWFFK</sequence>
<name>Q7UIK5_RHOBA</name>
<accession>Q7UIK5</accession>
<evidence type="ECO:0000313" key="2">
    <source>
        <dbReference type="EMBL" id="CAD77609.1"/>
    </source>
</evidence>
<dbReference type="HOGENOM" id="CLU_2938701_0_0_0"/>
<dbReference type="EMBL" id="BX294155">
    <property type="protein sequence ID" value="CAD77609.1"/>
    <property type="molecule type" value="Genomic_DNA"/>
</dbReference>
<dbReference type="STRING" id="243090.RB12473"/>
<proteinExistence type="predicted"/>
<evidence type="ECO:0000256" key="1">
    <source>
        <dbReference type="SAM" id="MobiDB-lite"/>
    </source>
</evidence>
<dbReference type="AlphaFoldDB" id="Q7UIK5"/>
<keyword evidence="3" id="KW-1185">Reference proteome</keyword>
<gene>
    <name evidence="2" type="ordered locus">RB12473</name>
</gene>
<dbReference type="InParanoid" id="Q7UIK5"/>
<reference evidence="2 3" key="1">
    <citation type="journal article" date="2003" name="Proc. Natl. Acad. Sci. U.S.A.">
        <title>Complete genome sequence of the marine planctomycete Pirellula sp. strain 1.</title>
        <authorList>
            <person name="Gloeckner F.O."/>
            <person name="Kube M."/>
            <person name="Bauer M."/>
            <person name="Teeling H."/>
            <person name="Lombardot T."/>
            <person name="Ludwig W."/>
            <person name="Gade D."/>
            <person name="Beck A."/>
            <person name="Borzym K."/>
            <person name="Heitmann K."/>
            <person name="Rabus R."/>
            <person name="Schlesner H."/>
            <person name="Amann R."/>
            <person name="Reinhardt R."/>
        </authorList>
    </citation>
    <scope>NUCLEOTIDE SEQUENCE [LARGE SCALE GENOMIC DNA]</scope>
    <source>
        <strain evidence="3">DSM 10527 / NCIMB 13988 / SH1</strain>
    </source>
</reference>
<dbReference type="KEGG" id="rba:RB12473"/>
<dbReference type="Proteomes" id="UP000001025">
    <property type="component" value="Chromosome"/>
</dbReference>
<dbReference type="EnsemblBacteria" id="CAD77609">
    <property type="protein sequence ID" value="CAD77609"/>
    <property type="gene ID" value="RB12473"/>
</dbReference>
<organism evidence="2 3">
    <name type="scientific">Rhodopirellula baltica (strain DSM 10527 / NCIMB 13988 / SH1)</name>
    <dbReference type="NCBI Taxonomy" id="243090"/>
    <lineage>
        <taxon>Bacteria</taxon>
        <taxon>Pseudomonadati</taxon>
        <taxon>Planctomycetota</taxon>
        <taxon>Planctomycetia</taxon>
        <taxon>Pirellulales</taxon>
        <taxon>Pirellulaceae</taxon>
        <taxon>Rhodopirellula</taxon>
    </lineage>
</organism>
<evidence type="ECO:0000313" key="3">
    <source>
        <dbReference type="Proteomes" id="UP000001025"/>
    </source>
</evidence>